<name>A0ACC2T0N1_9FUNG</name>
<keyword evidence="2" id="KW-1185">Reference proteome</keyword>
<accession>A0ACC2T0N1</accession>
<sequence length="214" mass="23665">MVNNSGKIKHCHSCLPEKNTGSSNRATEGPASQGGRPLARRLATSPQSKNGAPPGNSRSIATLFARANPTRTCCSQDSKPRSMPCWQTAHRPEVCKKKRSKITWYKNDGVIFNLKSGQVDNQATTPSRDRPANPPKALYCPSGAPFGPVHLTEYPPNPAYLEYSLETILIDDPLARTIETEYIGHEGKRIEVPPLLFKDKYNYLPAYFVPMTLP</sequence>
<evidence type="ECO:0000313" key="2">
    <source>
        <dbReference type="Proteomes" id="UP001165960"/>
    </source>
</evidence>
<dbReference type="EMBL" id="QTSX02003808">
    <property type="protein sequence ID" value="KAJ9068001.1"/>
    <property type="molecule type" value="Genomic_DNA"/>
</dbReference>
<dbReference type="Proteomes" id="UP001165960">
    <property type="component" value="Unassembled WGS sequence"/>
</dbReference>
<protein>
    <submittedName>
        <fullName evidence="1">Uncharacterized protein</fullName>
    </submittedName>
</protein>
<organism evidence="1 2">
    <name type="scientific">Entomophthora muscae</name>
    <dbReference type="NCBI Taxonomy" id="34485"/>
    <lineage>
        <taxon>Eukaryota</taxon>
        <taxon>Fungi</taxon>
        <taxon>Fungi incertae sedis</taxon>
        <taxon>Zoopagomycota</taxon>
        <taxon>Entomophthoromycotina</taxon>
        <taxon>Entomophthoromycetes</taxon>
        <taxon>Entomophthorales</taxon>
        <taxon>Entomophthoraceae</taxon>
        <taxon>Entomophthora</taxon>
    </lineage>
</organism>
<proteinExistence type="predicted"/>
<comment type="caution">
    <text evidence="1">The sequence shown here is derived from an EMBL/GenBank/DDBJ whole genome shotgun (WGS) entry which is preliminary data.</text>
</comment>
<gene>
    <name evidence="1" type="ORF">DSO57_1033151</name>
</gene>
<reference evidence="1" key="1">
    <citation type="submission" date="2022-04" db="EMBL/GenBank/DDBJ databases">
        <title>Genome of the entomopathogenic fungus Entomophthora muscae.</title>
        <authorList>
            <person name="Elya C."/>
            <person name="Lovett B.R."/>
            <person name="Lee E."/>
            <person name="Macias A.M."/>
            <person name="Hajek A.E."/>
            <person name="De Bivort B.L."/>
            <person name="Kasson M.T."/>
            <person name="De Fine Licht H.H."/>
            <person name="Stajich J.E."/>
        </authorList>
    </citation>
    <scope>NUCLEOTIDE SEQUENCE</scope>
    <source>
        <strain evidence="1">Berkeley</strain>
    </source>
</reference>
<evidence type="ECO:0000313" key="1">
    <source>
        <dbReference type="EMBL" id="KAJ9068001.1"/>
    </source>
</evidence>